<keyword evidence="1" id="KW-0812">Transmembrane</keyword>
<feature type="transmembrane region" description="Helical" evidence="1">
    <location>
        <begin position="6"/>
        <end position="27"/>
    </location>
</feature>
<dbReference type="EMBL" id="LQYE01000007">
    <property type="protein sequence ID" value="OAT69368.1"/>
    <property type="molecule type" value="Genomic_DNA"/>
</dbReference>
<name>A0A179VBU7_9MYCO</name>
<keyword evidence="1" id="KW-1133">Transmembrane helix</keyword>
<protein>
    <submittedName>
        <fullName evidence="2">Uncharacterized protein</fullName>
    </submittedName>
</protein>
<evidence type="ECO:0000313" key="3">
    <source>
        <dbReference type="Proteomes" id="UP000186919"/>
    </source>
</evidence>
<feature type="transmembrane region" description="Helical" evidence="1">
    <location>
        <begin position="77"/>
        <end position="97"/>
    </location>
</feature>
<reference evidence="2 3" key="1">
    <citation type="submission" date="2016-01" db="EMBL/GenBank/DDBJ databases">
        <title>Mycobacterium immunogenum strain CD11_6 genome sequencing and assembly.</title>
        <authorList>
            <person name="Kaur G."/>
            <person name="Nair G.R."/>
            <person name="Mayilraj S."/>
        </authorList>
    </citation>
    <scope>NUCLEOTIDE SEQUENCE [LARGE SCALE GENOMIC DNA]</scope>
    <source>
        <strain evidence="2 3">CD11-6</strain>
    </source>
</reference>
<sequence length="112" mass="12291">MAAADSLVMVLGITTGLLWVPAGWMYARLYAQLPWDFTPGNRAAYRRSNVALMTVVLMSGLLVVLETAAHAELRGVALWMLAAGMMIGVPGVITGIVRLRRFKQRLRHAAIR</sequence>
<evidence type="ECO:0000256" key="1">
    <source>
        <dbReference type="SAM" id="Phobius"/>
    </source>
</evidence>
<dbReference type="AlphaFoldDB" id="A0A179VBU7"/>
<evidence type="ECO:0000313" key="2">
    <source>
        <dbReference type="EMBL" id="OAT69368.1"/>
    </source>
</evidence>
<organism evidence="2 3">
    <name type="scientific">Mycobacteroides immunogenum</name>
    <dbReference type="NCBI Taxonomy" id="83262"/>
    <lineage>
        <taxon>Bacteria</taxon>
        <taxon>Bacillati</taxon>
        <taxon>Actinomycetota</taxon>
        <taxon>Actinomycetes</taxon>
        <taxon>Mycobacteriales</taxon>
        <taxon>Mycobacteriaceae</taxon>
        <taxon>Mycobacteroides</taxon>
    </lineage>
</organism>
<dbReference type="Proteomes" id="UP000186919">
    <property type="component" value="Unassembled WGS sequence"/>
</dbReference>
<dbReference type="RefSeq" id="WP_064628902.1">
    <property type="nucleotide sequence ID" value="NZ_LQYE01000007.1"/>
</dbReference>
<keyword evidence="1" id="KW-0472">Membrane</keyword>
<gene>
    <name evidence="2" type="ORF">AWB85_21640</name>
</gene>
<comment type="caution">
    <text evidence="2">The sequence shown here is derived from an EMBL/GenBank/DDBJ whole genome shotgun (WGS) entry which is preliminary data.</text>
</comment>
<accession>A0A179VBU7</accession>
<proteinExistence type="predicted"/>
<feature type="transmembrane region" description="Helical" evidence="1">
    <location>
        <begin position="48"/>
        <end position="65"/>
    </location>
</feature>